<accession>A0A226C0E4</accession>
<comment type="caution">
    <text evidence="1">The sequence shown here is derived from an EMBL/GenBank/DDBJ whole genome shotgun (WGS) entry which is preliminary data.</text>
</comment>
<sequence length="62" mass="7010">MTECNGTLSKDFKVKESNYLLVASPSDIESEKEKEAYFKGLNDGINTIKQILAEENIQLEIE</sequence>
<dbReference type="EMBL" id="NIQC01000002">
    <property type="protein sequence ID" value="OWZ84768.1"/>
    <property type="molecule type" value="Genomic_DNA"/>
</dbReference>
<dbReference type="AlphaFoldDB" id="A0A226C0E4"/>
<proteinExistence type="predicted"/>
<reference evidence="1 2" key="1">
    <citation type="submission" date="2017-06" db="EMBL/GenBank/DDBJ databases">
        <title>Draft Genome Sequence of Natranaerobius trueperi halophilic, alkalithermophilic bacteria from soda lakes.</title>
        <authorList>
            <person name="Zhao B."/>
        </authorList>
    </citation>
    <scope>NUCLEOTIDE SEQUENCE [LARGE SCALE GENOMIC DNA]</scope>
    <source>
        <strain evidence="1 2">DSM 18760</strain>
    </source>
</reference>
<gene>
    <name evidence="1" type="ORF">CDO51_01745</name>
</gene>
<dbReference type="RefSeq" id="WP_089022572.1">
    <property type="nucleotide sequence ID" value="NZ_NIQC01000002.1"/>
</dbReference>
<name>A0A226C0E4_9FIRM</name>
<organism evidence="1 2">
    <name type="scientific">Natranaerobius trueperi</name>
    <dbReference type="NCBI Taxonomy" id="759412"/>
    <lineage>
        <taxon>Bacteria</taxon>
        <taxon>Bacillati</taxon>
        <taxon>Bacillota</taxon>
        <taxon>Clostridia</taxon>
        <taxon>Natranaerobiales</taxon>
        <taxon>Natranaerobiaceae</taxon>
        <taxon>Natranaerobius</taxon>
    </lineage>
</organism>
<dbReference type="Proteomes" id="UP000214588">
    <property type="component" value="Unassembled WGS sequence"/>
</dbReference>
<keyword evidence="2" id="KW-1185">Reference proteome</keyword>
<evidence type="ECO:0000313" key="2">
    <source>
        <dbReference type="Proteomes" id="UP000214588"/>
    </source>
</evidence>
<evidence type="ECO:0000313" key="1">
    <source>
        <dbReference type="EMBL" id="OWZ84768.1"/>
    </source>
</evidence>
<protein>
    <submittedName>
        <fullName evidence="1">Uncharacterized protein</fullName>
    </submittedName>
</protein>